<name>A0ABR0IU37_9EURO</name>
<evidence type="ECO:0000256" key="4">
    <source>
        <dbReference type="ARBA" id="ARBA00023002"/>
    </source>
</evidence>
<dbReference type="InterPro" id="IPR001128">
    <property type="entry name" value="Cyt_P450"/>
</dbReference>
<evidence type="ECO:0000256" key="7">
    <source>
        <dbReference type="RuleBase" id="RU000461"/>
    </source>
</evidence>
<dbReference type="InterPro" id="IPR002403">
    <property type="entry name" value="Cyt_P450_E_grp-IV"/>
</dbReference>
<dbReference type="CDD" id="cd11041">
    <property type="entry name" value="CYP503A1-like"/>
    <property type="match status" value="1"/>
</dbReference>
<evidence type="ECO:0000313" key="9">
    <source>
        <dbReference type="EMBL" id="KAK5048099.1"/>
    </source>
</evidence>
<keyword evidence="10" id="KW-1185">Reference proteome</keyword>
<dbReference type="Pfam" id="PF00067">
    <property type="entry name" value="p450"/>
    <property type="match status" value="1"/>
</dbReference>
<dbReference type="InterPro" id="IPR036396">
    <property type="entry name" value="Cyt_P450_sf"/>
</dbReference>
<comment type="similarity">
    <text evidence="2 7">Belongs to the cytochrome P450 family.</text>
</comment>
<reference evidence="9 10" key="1">
    <citation type="submission" date="2023-08" db="EMBL/GenBank/DDBJ databases">
        <title>Black Yeasts Isolated from many extreme environments.</title>
        <authorList>
            <person name="Coleine C."/>
            <person name="Stajich J.E."/>
            <person name="Selbmann L."/>
        </authorList>
    </citation>
    <scope>NUCLEOTIDE SEQUENCE [LARGE SCALE GENOMIC DNA]</scope>
    <source>
        <strain evidence="9 10">CCFEE 6328</strain>
    </source>
</reference>
<keyword evidence="5 7" id="KW-0408">Iron</keyword>
<keyword evidence="7" id="KW-0349">Heme</keyword>
<keyword evidence="8" id="KW-0472">Membrane</keyword>
<sequence length="454" mass="50938">MSQLDVATLFTANIIRALLVAGVVALVWGRFSGHGLKLSHLPLLGQKGQANFYKALEDAYYNCKSLRRIPMRRHDIVWVPPKFISEVSALPESKVSVALDSATRFHGKYTGLGIIDFHFVDVIRIHVTRNLAKMFVPEDLAKNSVWVDLMINYTVVSMQAVEELHSYPMWTHPVVARFLPKCRVITDYRRRARDLLRPILEERRRLVDTDPTFVMPPDTLSWIIKEKGEGGWDPDYQARVQILIGVGSIHTTTNALSNTLFDIISTPGVTDELRTEYIDTLAANGGKMNKIALNSLVKFDSVMRESQRLNPSHAIAIGRMTTADLKLSDGEVVPRNTHFLFSSAAANKDPSVYASPDVFDPWRFVKLREAETNKADEGKWQFVATGPNSLGFGHGTHACPGRFFASNEMRLILGNLLLRYEFKFGDGIGRPRSLLGETTILPDTKTKVLIKSCK</sequence>
<evidence type="ECO:0000256" key="8">
    <source>
        <dbReference type="SAM" id="Phobius"/>
    </source>
</evidence>
<comment type="cofactor">
    <cofactor evidence="1">
        <name>heme</name>
        <dbReference type="ChEBI" id="CHEBI:30413"/>
    </cofactor>
</comment>
<dbReference type="PROSITE" id="PS00086">
    <property type="entry name" value="CYTOCHROME_P450"/>
    <property type="match status" value="1"/>
</dbReference>
<dbReference type="Gene3D" id="1.10.630.10">
    <property type="entry name" value="Cytochrome P450"/>
    <property type="match status" value="1"/>
</dbReference>
<evidence type="ECO:0000256" key="2">
    <source>
        <dbReference type="ARBA" id="ARBA00010617"/>
    </source>
</evidence>
<evidence type="ECO:0000313" key="10">
    <source>
        <dbReference type="Proteomes" id="UP001345691"/>
    </source>
</evidence>
<dbReference type="PRINTS" id="PR00465">
    <property type="entry name" value="EP450IV"/>
</dbReference>
<keyword evidence="8" id="KW-1133">Transmembrane helix</keyword>
<dbReference type="Proteomes" id="UP001345691">
    <property type="component" value="Unassembled WGS sequence"/>
</dbReference>
<protein>
    <recommendedName>
        <fullName evidence="11">Cytochrome P450</fullName>
    </recommendedName>
</protein>
<accession>A0ABR0IU37</accession>
<proteinExistence type="inferred from homology"/>
<dbReference type="PANTHER" id="PTHR46206">
    <property type="entry name" value="CYTOCHROME P450"/>
    <property type="match status" value="1"/>
</dbReference>
<dbReference type="SUPFAM" id="SSF48264">
    <property type="entry name" value="Cytochrome P450"/>
    <property type="match status" value="1"/>
</dbReference>
<evidence type="ECO:0000256" key="3">
    <source>
        <dbReference type="ARBA" id="ARBA00022723"/>
    </source>
</evidence>
<comment type="caution">
    <text evidence="9">The sequence shown here is derived from an EMBL/GenBank/DDBJ whole genome shotgun (WGS) entry which is preliminary data.</text>
</comment>
<gene>
    <name evidence="9" type="ORF">LTR69_011467</name>
</gene>
<dbReference type="PANTHER" id="PTHR46206:SF6">
    <property type="entry name" value="CYTOCHROME P450 MONOOXYGENASE AN1598-RELATED"/>
    <property type="match status" value="1"/>
</dbReference>
<dbReference type="EMBL" id="JAVRRF010000074">
    <property type="protein sequence ID" value="KAK5048099.1"/>
    <property type="molecule type" value="Genomic_DNA"/>
</dbReference>
<evidence type="ECO:0000256" key="1">
    <source>
        <dbReference type="ARBA" id="ARBA00001971"/>
    </source>
</evidence>
<keyword evidence="4 7" id="KW-0560">Oxidoreductase</keyword>
<feature type="transmembrane region" description="Helical" evidence="8">
    <location>
        <begin position="6"/>
        <end position="28"/>
    </location>
</feature>
<keyword evidence="3 7" id="KW-0479">Metal-binding</keyword>
<evidence type="ECO:0000256" key="5">
    <source>
        <dbReference type="ARBA" id="ARBA00023004"/>
    </source>
</evidence>
<keyword evidence="8" id="KW-0812">Transmembrane</keyword>
<dbReference type="InterPro" id="IPR017972">
    <property type="entry name" value="Cyt_P450_CS"/>
</dbReference>
<evidence type="ECO:0000256" key="6">
    <source>
        <dbReference type="ARBA" id="ARBA00023033"/>
    </source>
</evidence>
<evidence type="ECO:0008006" key="11">
    <source>
        <dbReference type="Google" id="ProtNLM"/>
    </source>
</evidence>
<organism evidence="9 10">
    <name type="scientific">Exophiala sideris</name>
    <dbReference type="NCBI Taxonomy" id="1016849"/>
    <lineage>
        <taxon>Eukaryota</taxon>
        <taxon>Fungi</taxon>
        <taxon>Dikarya</taxon>
        <taxon>Ascomycota</taxon>
        <taxon>Pezizomycotina</taxon>
        <taxon>Eurotiomycetes</taxon>
        <taxon>Chaetothyriomycetidae</taxon>
        <taxon>Chaetothyriales</taxon>
        <taxon>Herpotrichiellaceae</taxon>
        <taxon>Exophiala</taxon>
    </lineage>
</organism>
<keyword evidence="6 7" id="KW-0503">Monooxygenase</keyword>